<name>A0ABQ9K0Q7_9CUCU</name>
<evidence type="ECO:0000313" key="1">
    <source>
        <dbReference type="EMBL" id="KAJ8983712.1"/>
    </source>
</evidence>
<sequence>MVSVICASCVDFLTTYNSFRERINLYHDMQQRGAIIKLRDLLTFLSEDISYNNINIKKEEVLEKYEGAICDYQIKHERNLKRGTSVHKNISDRQTCESGSKHPEDVRRCLLDPKVNLEAPMYKCEYCEDLIL</sequence>
<evidence type="ECO:0000313" key="2">
    <source>
        <dbReference type="Proteomes" id="UP001162164"/>
    </source>
</evidence>
<proteinExistence type="predicted"/>
<comment type="caution">
    <text evidence="1">The sequence shown here is derived from an EMBL/GenBank/DDBJ whole genome shotgun (WGS) entry which is preliminary data.</text>
</comment>
<gene>
    <name evidence="1" type="ORF">NQ317_009147</name>
</gene>
<keyword evidence="2" id="KW-1185">Reference proteome</keyword>
<reference evidence="1" key="1">
    <citation type="journal article" date="2023" name="Insect Mol. Biol.">
        <title>Genome sequencing provides insights into the evolution of gene families encoding plant cell wall-degrading enzymes in longhorned beetles.</title>
        <authorList>
            <person name="Shin N.R."/>
            <person name="Okamura Y."/>
            <person name="Kirsch R."/>
            <person name="Pauchet Y."/>
        </authorList>
    </citation>
    <scope>NUCLEOTIDE SEQUENCE</scope>
    <source>
        <strain evidence="1">MMC_N1</strain>
    </source>
</reference>
<organism evidence="1 2">
    <name type="scientific">Molorchus minor</name>
    <dbReference type="NCBI Taxonomy" id="1323400"/>
    <lineage>
        <taxon>Eukaryota</taxon>
        <taxon>Metazoa</taxon>
        <taxon>Ecdysozoa</taxon>
        <taxon>Arthropoda</taxon>
        <taxon>Hexapoda</taxon>
        <taxon>Insecta</taxon>
        <taxon>Pterygota</taxon>
        <taxon>Neoptera</taxon>
        <taxon>Endopterygota</taxon>
        <taxon>Coleoptera</taxon>
        <taxon>Polyphaga</taxon>
        <taxon>Cucujiformia</taxon>
        <taxon>Chrysomeloidea</taxon>
        <taxon>Cerambycidae</taxon>
        <taxon>Lamiinae</taxon>
        <taxon>Monochamini</taxon>
        <taxon>Molorchus</taxon>
    </lineage>
</organism>
<dbReference type="EMBL" id="JAPWTJ010000065">
    <property type="protein sequence ID" value="KAJ8983712.1"/>
    <property type="molecule type" value="Genomic_DNA"/>
</dbReference>
<protein>
    <submittedName>
        <fullName evidence="1">Uncharacterized protein</fullName>
    </submittedName>
</protein>
<dbReference type="Proteomes" id="UP001162164">
    <property type="component" value="Unassembled WGS sequence"/>
</dbReference>
<accession>A0ABQ9K0Q7</accession>